<dbReference type="EMBL" id="CAVLGL010000001">
    <property type="protein sequence ID" value="CAK1578849.1"/>
    <property type="molecule type" value="Genomic_DNA"/>
</dbReference>
<organism evidence="4 5">
    <name type="scientific">Parnassius mnemosyne</name>
    <name type="common">clouded apollo</name>
    <dbReference type="NCBI Taxonomy" id="213953"/>
    <lineage>
        <taxon>Eukaryota</taxon>
        <taxon>Metazoa</taxon>
        <taxon>Ecdysozoa</taxon>
        <taxon>Arthropoda</taxon>
        <taxon>Hexapoda</taxon>
        <taxon>Insecta</taxon>
        <taxon>Pterygota</taxon>
        <taxon>Neoptera</taxon>
        <taxon>Endopterygota</taxon>
        <taxon>Lepidoptera</taxon>
        <taxon>Glossata</taxon>
        <taxon>Ditrysia</taxon>
        <taxon>Papilionoidea</taxon>
        <taxon>Papilionidae</taxon>
        <taxon>Parnassiinae</taxon>
        <taxon>Parnassini</taxon>
        <taxon>Parnassius</taxon>
        <taxon>Driopa</taxon>
    </lineage>
</organism>
<evidence type="ECO:0000256" key="2">
    <source>
        <dbReference type="SAM" id="SignalP"/>
    </source>
</evidence>
<comment type="caution">
    <text evidence="4">The sequence shown here is derived from an EMBL/GenBank/DDBJ whole genome shotgun (WGS) entry which is preliminary data.</text>
</comment>
<feature type="chain" id="PRO_5043595094" description="HTH psq-type domain-containing protein" evidence="2">
    <location>
        <begin position="18"/>
        <end position="115"/>
    </location>
</feature>
<feature type="domain" description="HTH psq-type" evidence="3">
    <location>
        <begin position="42"/>
        <end position="77"/>
    </location>
</feature>
<sequence length="115" mass="13074">MTTRFQIIFCLCHWLSSQYGSQEKSAAGVRRYGTKSNYSQKDLDEALDKIKTCKLPQMEAANLFKIPRSTLKYKLKGQHNKLVGKPIALLESEEELFISHIVTLADLRTPVGMNI</sequence>
<dbReference type="GO" id="GO:0005634">
    <property type="term" value="C:nucleus"/>
    <property type="evidence" value="ECO:0007669"/>
    <property type="project" value="UniProtKB-SubCell"/>
</dbReference>
<dbReference type="InterPro" id="IPR007889">
    <property type="entry name" value="HTH_Psq"/>
</dbReference>
<feature type="signal peptide" evidence="2">
    <location>
        <begin position="1"/>
        <end position="17"/>
    </location>
</feature>
<dbReference type="GO" id="GO:0003677">
    <property type="term" value="F:DNA binding"/>
    <property type="evidence" value="ECO:0007669"/>
    <property type="project" value="InterPro"/>
</dbReference>
<dbReference type="InterPro" id="IPR009057">
    <property type="entry name" value="Homeodomain-like_sf"/>
</dbReference>
<keyword evidence="2" id="KW-0732">Signal</keyword>
<comment type="subcellular location">
    <subcellularLocation>
        <location evidence="1">Nucleus</location>
    </subcellularLocation>
</comment>
<dbReference type="SUPFAM" id="SSF46689">
    <property type="entry name" value="Homeodomain-like"/>
    <property type="match status" value="1"/>
</dbReference>
<accession>A0AAV1K8M4</accession>
<evidence type="ECO:0000256" key="1">
    <source>
        <dbReference type="ARBA" id="ARBA00004123"/>
    </source>
</evidence>
<protein>
    <recommendedName>
        <fullName evidence="3">HTH psq-type domain-containing protein</fullName>
    </recommendedName>
</protein>
<dbReference type="Gene3D" id="1.10.10.60">
    <property type="entry name" value="Homeodomain-like"/>
    <property type="match status" value="1"/>
</dbReference>
<gene>
    <name evidence="4" type="ORF">PARMNEM_LOCUS882</name>
</gene>
<reference evidence="4 5" key="1">
    <citation type="submission" date="2023-11" db="EMBL/GenBank/DDBJ databases">
        <authorList>
            <person name="Hedman E."/>
            <person name="Englund M."/>
            <person name="Stromberg M."/>
            <person name="Nyberg Akerstrom W."/>
            <person name="Nylinder S."/>
            <person name="Jareborg N."/>
            <person name="Kallberg Y."/>
            <person name="Kronander E."/>
        </authorList>
    </citation>
    <scope>NUCLEOTIDE SEQUENCE [LARGE SCALE GENOMIC DNA]</scope>
</reference>
<evidence type="ECO:0000313" key="4">
    <source>
        <dbReference type="EMBL" id="CAK1578849.1"/>
    </source>
</evidence>
<name>A0AAV1K8M4_9NEOP</name>
<proteinExistence type="predicted"/>
<evidence type="ECO:0000259" key="3">
    <source>
        <dbReference type="Pfam" id="PF05225"/>
    </source>
</evidence>
<evidence type="ECO:0000313" key="5">
    <source>
        <dbReference type="Proteomes" id="UP001314205"/>
    </source>
</evidence>
<keyword evidence="5" id="KW-1185">Reference proteome</keyword>
<dbReference type="Pfam" id="PF05225">
    <property type="entry name" value="HTH_psq"/>
    <property type="match status" value="1"/>
</dbReference>
<dbReference type="AlphaFoldDB" id="A0AAV1K8M4"/>
<dbReference type="Proteomes" id="UP001314205">
    <property type="component" value="Unassembled WGS sequence"/>
</dbReference>